<comment type="caution">
    <text evidence="2">The sequence shown here is derived from an EMBL/GenBank/DDBJ whole genome shotgun (WGS) entry which is preliminary data.</text>
</comment>
<sequence>MGTPVRHFTATAPDGQVFTVNIERDFRFDPYRDSLVCTHCDWSPSLLTMKKIADMAGEHLASVHGADQGLSQQEDEGFRKARLIMLPIVAVLLIVLFVHLRNS</sequence>
<accession>A0ABW1GDZ1</accession>
<evidence type="ECO:0000256" key="1">
    <source>
        <dbReference type="SAM" id="Phobius"/>
    </source>
</evidence>
<dbReference type="EMBL" id="JBHSPU010000005">
    <property type="protein sequence ID" value="MFC5912944.1"/>
    <property type="molecule type" value="Genomic_DNA"/>
</dbReference>
<gene>
    <name evidence="2" type="ORF">ACFP1B_05785</name>
</gene>
<dbReference type="Proteomes" id="UP001596200">
    <property type="component" value="Unassembled WGS sequence"/>
</dbReference>
<keyword evidence="1" id="KW-0472">Membrane</keyword>
<name>A0ABW1GDZ1_9ACTN</name>
<evidence type="ECO:0000313" key="3">
    <source>
        <dbReference type="Proteomes" id="UP001596200"/>
    </source>
</evidence>
<feature type="transmembrane region" description="Helical" evidence="1">
    <location>
        <begin position="83"/>
        <end position="100"/>
    </location>
</feature>
<proteinExistence type="predicted"/>
<organism evidence="2 3">
    <name type="scientific">Streptomyces pulveraceus</name>
    <dbReference type="NCBI Taxonomy" id="68258"/>
    <lineage>
        <taxon>Bacteria</taxon>
        <taxon>Bacillati</taxon>
        <taxon>Actinomycetota</taxon>
        <taxon>Actinomycetes</taxon>
        <taxon>Kitasatosporales</taxon>
        <taxon>Streptomycetaceae</taxon>
        <taxon>Streptomyces</taxon>
    </lineage>
</organism>
<keyword evidence="3" id="KW-1185">Reference proteome</keyword>
<evidence type="ECO:0000313" key="2">
    <source>
        <dbReference type="EMBL" id="MFC5912944.1"/>
    </source>
</evidence>
<reference evidence="3" key="1">
    <citation type="journal article" date="2019" name="Int. J. Syst. Evol. Microbiol.">
        <title>The Global Catalogue of Microorganisms (GCM) 10K type strain sequencing project: providing services to taxonomists for standard genome sequencing and annotation.</title>
        <authorList>
            <consortium name="The Broad Institute Genomics Platform"/>
            <consortium name="The Broad Institute Genome Sequencing Center for Infectious Disease"/>
            <person name="Wu L."/>
            <person name="Ma J."/>
        </authorList>
    </citation>
    <scope>NUCLEOTIDE SEQUENCE [LARGE SCALE GENOMIC DNA]</scope>
    <source>
        <strain evidence="3">JCM 4147</strain>
    </source>
</reference>
<keyword evidence="1" id="KW-0812">Transmembrane</keyword>
<dbReference type="RefSeq" id="WP_344516290.1">
    <property type="nucleotide sequence ID" value="NZ_BAAATU010000037.1"/>
</dbReference>
<protein>
    <submittedName>
        <fullName evidence="2">Uncharacterized protein</fullName>
    </submittedName>
</protein>
<keyword evidence="1" id="KW-1133">Transmembrane helix</keyword>